<dbReference type="InterPro" id="IPR050250">
    <property type="entry name" value="Macrolide_Exporter_MacB"/>
</dbReference>
<dbReference type="AlphaFoldDB" id="A0A944H8K2"/>
<feature type="transmembrane region" description="Helical" evidence="7">
    <location>
        <begin position="362"/>
        <end position="385"/>
    </location>
</feature>
<proteinExistence type="inferred from homology"/>
<dbReference type="InterPro" id="IPR003838">
    <property type="entry name" value="ABC3_permease_C"/>
</dbReference>
<keyword evidence="4 7" id="KW-1133">Transmembrane helix</keyword>
<feature type="transmembrane region" description="Helical" evidence="7">
    <location>
        <begin position="268"/>
        <end position="289"/>
    </location>
</feature>
<evidence type="ECO:0000256" key="3">
    <source>
        <dbReference type="ARBA" id="ARBA00022692"/>
    </source>
</evidence>
<feature type="transmembrane region" description="Helical" evidence="7">
    <location>
        <begin position="836"/>
        <end position="858"/>
    </location>
</feature>
<comment type="similarity">
    <text evidence="6">Belongs to the ABC-4 integral membrane protein family.</text>
</comment>
<evidence type="ECO:0000256" key="2">
    <source>
        <dbReference type="ARBA" id="ARBA00022475"/>
    </source>
</evidence>
<accession>A0A944H8K2</accession>
<feature type="domain" description="MacB-like periplasmic core" evidence="9">
    <location>
        <begin position="30"/>
        <end position="200"/>
    </location>
</feature>
<keyword evidence="5 7" id="KW-0472">Membrane</keyword>
<gene>
    <name evidence="10" type="ORF">I8J34_14600</name>
</gene>
<evidence type="ECO:0000313" key="11">
    <source>
        <dbReference type="Proteomes" id="UP000694660"/>
    </source>
</evidence>
<keyword evidence="2" id="KW-1003">Cell membrane</keyword>
<feature type="domain" description="MacB-like periplasmic core" evidence="9">
    <location>
        <begin position="614"/>
        <end position="748"/>
    </location>
</feature>
<name>A0A944H8K2_DENI1</name>
<feature type="transmembrane region" description="Helical" evidence="7">
    <location>
        <begin position="431"/>
        <end position="452"/>
    </location>
</feature>
<feature type="domain" description="MacB-like periplasmic core" evidence="9">
    <location>
        <begin position="432"/>
        <end position="597"/>
    </location>
</feature>
<dbReference type="Pfam" id="PF02687">
    <property type="entry name" value="FtsX"/>
    <property type="match status" value="2"/>
</dbReference>
<keyword evidence="3 7" id="KW-0812">Transmembrane</keyword>
<organism evidence="10 11">
    <name type="scientific">Denitromonas iodatirespirans</name>
    <dbReference type="NCBI Taxonomy" id="2795389"/>
    <lineage>
        <taxon>Bacteria</taxon>
        <taxon>Pseudomonadati</taxon>
        <taxon>Pseudomonadota</taxon>
        <taxon>Betaproteobacteria</taxon>
        <taxon>Rhodocyclales</taxon>
        <taxon>Zoogloeaceae</taxon>
        <taxon>Denitromonas</taxon>
    </lineage>
</organism>
<evidence type="ECO:0000256" key="7">
    <source>
        <dbReference type="SAM" id="Phobius"/>
    </source>
</evidence>
<reference evidence="11" key="1">
    <citation type="journal article" date="2022" name="ISME J.">
        <title>Genetic and phylogenetic analysis of dissimilatory iodate-reducing bacteria identifies potential niches across the world's oceans.</title>
        <authorList>
            <person name="Reyes-Umana V."/>
            <person name="Henning Z."/>
            <person name="Lee K."/>
            <person name="Barnum T.P."/>
            <person name="Coates J.D."/>
        </authorList>
    </citation>
    <scope>NUCLEOTIDE SEQUENCE [LARGE SCALE GENOMIC DNA]</scope>
    <source>
        <strain evidence="11">IR12</strain>
    </source>
</reference>
<keyword evidence="11" id="KW-1185">Reference proteome</keyword>
<dbReference type="EMBL" id="JAEKFT010000016">
    <property type="protein sequence ID" value="MBT0962408.1"/>
    <property type="molecule type" value="Genomic_DNA"/>
</dbReference>
<feature type="domain" description="ABC3 transporter permease C-terminal" evidence="8">
    <location>
        <begin position="788"/>
        <end position="903"/>
    </location>
</feature>
<dbReference type="InterPro" id="IPR025857">
    <property type="entry name" value="MacB_PCD"/>
</dbReference>
<sequence>MSHGFVRIYLWRELRSIRGRLLATVVTLGVAVGVFAGVYSAINGLFEHRDLLYRASNIAAHEIRFVPEDAANVPDFSSIDGVGAWEPRLLLAGSYEKDEATRISALVIAVDPDRQSINRPQLIDGRVPAADDTRGALIDRNFAGHHDLGPGDEIMVKVGHDRIPLTVRGVAVFPEHLIDGAAPGFFMPSKGSLAVLQVSEQLVRARMGFRLLNSVIFASEVPGRDLDAWVVDKIEKDARRKLSIEASVPLSKQFGHLYLKMDLDAFKIFTPAICAILALACALVLAFVLRQWVTTHRSSLGVLLALGYSRRSLMIAWARPLAAVLVAGLLVGAGVGWLMMKGFGMEYAHAIGMPLPDLVLDLPVYLTAALAGAGMFVLVGIWSLWRIRQAQPVDAMRETDVLPPPSRADVPIKALLWRYPLRALLRSRRTAFGTMAVIALALAPATSFFVALHSFEQTIVNGLVSDRWHYTVDFISPAWDDELPALARSLGDARVEGFVRGMVRVDGRGLRESALVTGVSADSMRHPTIVAGRWLAPQDDDVVLLERRVVEKLGLKLGEPVRVSGVRDDFSPRLIGVVSGVMPSEAYGPVSSVRRWLDLDDQNTGAMISAPAWDDELPALARSLGDARVEGFARGMVRVDGRGLRESALVTGVSADSMRHPTIVAGRWLAPEDEDVVLLERRVVEKLGLALGEPVRVSGVRDDFSPRLIGVVSGVMPSEAYGPVSSVRRWLDLDDQNTGAMISAAGERTLTSASLFDIDWVARVMDKQRVIAEFVKHLKEIAGILHLATVFSLIVAVLALLVSVVFAFAARQSDFALLQILGFSRGAVSTMIRREVFLIGAVGVALSVPIAMLMAWGLNGLLGKAWLAVDTYVRLFDVLVVVAPALLVLPLAALPVIRAVRALDPVGVTRRRKFG</sequence>
<dbReference type="Proteomes" id="UP000694660">
    <property type="component" value="Unassembled WGS sequence"/>
</dbReference>
<feature type="transmembrane region" description="Helical" evidence="7">
    <location>
        <begin position="320"/>
        <end position="340"/>
    </location>
</feature>
<protein>
    <submittedName>
        <fullName evidence="10">FtsX-like permease family protein</fullName>
    </submittedName>
</protein>
<comment type="subcellular location">
    <subcellularLocation>
        <location evidence="1">Cell membrane</location>
        <topology evidence="1">Multi-pass membrane protein</topology>
    </subcellularLocation>
</comment>
<evidence type="ECO:0000256" key="6">
    <source>
        <dbReference type="ARBA" id="ARBA00038076"/>
    </source>
</evidence>
<evidence type="ECO:0000313" key="10">
    <source>
        <dbReference type="EMBL" id="MBT0962408.1"/>
    </source>
</evidence>
<evidence type="ECO:0000256" key="4">
    <source>
        <dbReference type="ARBA" id="ARBA00022989"/>
    </source>
</evidence>
<evidence type="ECO:0000256" key="1">
    <source>
        <dbReference type="ARBA" id="ARBA00004651"/>
    </source>
</evidence>
<dbReference type="GO" id="GO:0022857">
    <property type="term" value="F:transmembrane transporter activity"/>
    <property type="evidence" value="ECO:0007669"/>
    <property type="project" value="TreeGrafter"/>
</dbReference>
<dbReference type="GO" id="GO:0005886">
    <property type="term" value="C:plasma membrane"/>
    <property type="evidence" value="ECO:0007669"/>
    <property type="project" value="UniProtKB-SubCell"/>
</dbReference>
<evidence type="ECO:0000259" key="8">
    <source>
        <dbReference type="Pfam" id="PF02687"/>
    </source>
</evidence>
<feature type="domain" description="ABC3 transporter permease C-terminal" evidence="8">
    <location>
        <begin position="274"/>
        <end position="392"/>
    </location>
</feature>
<comment type="caution">
    <text evidence="10">The sequence shown here is derived from an EMBL/GenBank/DDBJ whole genome shotgun (WGS) entry which is preliminary data.</text>
</comment>
<dbReference type="Pfam" id="PF12704">
    <property type="entry name" value="MacB_PCD"/>
    <property type="match status" value="3"/>
</dbReference>
<dbReference type="PANTHER" id="PTHR30572">
    <property type="entry name" value="MEMBRANE COMPONENT OF TRANSPORTER-RELATED"/>
    <property type="match status" value="1"/>
</dbReference>
<dbReference type="PANTHER" id="PTHR30572:SF4">
    <property type="entry name" value="ABC TRANSPORTER PERMEASE YTRF"/>
    <property type="match status" value="1"/>
</dbReference>
<feature type="transmembrane region" description="Helical" evidence="7">
    <location>
        <begin position="878"/>
        <end position="903"/>
    </location>
</feature>
<feature type="transmembrane region" description="Helical" evidence="7">
    <location>
        <begin position="784"/>
        <end position="809"/>
    </location>
</feature>
<evidence type="ECO:0000256" key="5">
    <source>
        <dbReference type="ARBA" id="ARBA00023136"/>
    </source>
</evidence>
<dbReference type="RefSeq" id="WP_214362357.1">
    <property type="nucleotide sequence ID" value="NZ_JAEKFT010000016.1"/>
</dbReference>
<evidence type="ECO:0000259" key="9">
    <source>
        <dbReference type="Pfam" id="PF12704"/>
    </source>
</evidence>
<feature type="transmembrane region" description="Helical" evidence="7">
    <location>
        <begin position="21"/>
        <end position="42"/>
    </location>
</feature>